<dbReference type="PANTHER" id="PTHR47337:SF1">
    <property type="entry name" value="TETRATRICOPEPTIDE REPEAT (TPR)-LIKE SUPERFAMILY PROTEIN"/>
    <property type="match status" value="1"/>
</dbReference>
<dbReference type="PANTHER" id="PTHR47337">
    <property type="entry name" value="TETRATRICOPEPTIDE REPEAT (TPR)-LIKE SUPERFAMILY PROTEIN"/>
    <property type="match status" value="1"/>
</dbReference>
<dbReference type="SUPFAM" id="SSF82199">
    <property type="entry name" value="SET domain"/>
    <property type="match status" value="2"/>
</dbReference>
<dbReference type="Proteomes" id="UP000235220">
    <property type="component" value="Chromosome 7"/>
</dbReference>
<dbReference type="InterPro" id="IPR046341">
    <property type="entry name" value="SET_dom_sf"/>
</dbReference>
<gene>
    <name evidence="3" type="primary">LOC109000918</name>
</gene>
<dbReference type="PROSITE" id="PS50280">
    <property type="entry name" value="SET"/>
    <property type="match status" value="1"/>
</dbReference>
<name>A0A6P9EX87_JUGRE</name>
<dbReference type="InParanoid" id="A0A6P9EX87"/>
<dbReference type="AlphaFoldDB" id="A0A6P9EX87"/>
<dbReference type="OrthoDB" id="1926212at2759"/>
<dbReference type="InterPro" id="IPR001214">
    <property type="entry name" value="SET_dom"/>
</dbReference>
<dbReference type="GeneID" id="109000918"/>
<accession>A0A6P9EX87</accession>
<dbReference type="Gene3D" id="1.25.40.10">
    <property type="entry name" value="Tetratricopeptide repeat domain"/>
    <property type="match status" value="2"/>
</dbReference>
<reference evidence="3" key="1">
    <citation type="submission" date="2025-08" db="UniProtKB">
        <authorList>
            <consortium name="RefSeq"/>
        </authorList>
    </citation>
    <scope>IDENTIFICATION</scope>
    <source>
        <tissue evidence="3">Leaves</tissue>
    </source>
</reference>
<dbReference type="Gene3D" id="2.170.270.10">
    <property type="entry name" value="SET domain"/>
    <property type="match status" value="1"/>
</dbReference>
<dbReference type="SUPFAM" id="SSF48452">
    <property type="entry name" value="TPR-like"/>
    <property type="match status" value="1"/>
</dbReference>
<evidence type="ECO:0000259" key="1">
    <source>
        <dbReference type="PROSITE" id="PS50280"/>
    </source>
</evidence>
<organism evidence="2 3">
    <name type="scientific">Juglans regia</name>
    <name type="common">English walnut</name>
    <dbReference type="NCBI Taxonomy" id="51240"/>
    <lineage>
        <taxon>Eukaryota</taxon>
        <taxon>Viridiplantae</taxon>
        <taxon>Streptophyta</taxon>
        <taxon>Embryophyta</taxon>
        <taxon>Tracheophyta</taxon>
        <taxon>Spermatophyta</taxon>
        <taxon>Magnoliopsida</taxon>
        <taxon>eudicotyledons</taxon>
        <taxon>Gunneridae</taxon>
        <taxon>Pentapetalae</taxon>
        <taxon>rosids</taxon>
        <taxon>fabids</taxon>
        <taxon>Fagales</taxon>
        <taxon>Juglandaceae</taxon>
        <taxon>Juglans</taxon>
    </lineage>
</organism>
<dbReference type="InterPro" id="IPR019734">
    <property type="entry name" value="TPR_rpt"/>
</dbReference>
<dbReference type="FunCoup" id="A0A6P9EX87">
    <property type="interactions" value="2741"/>
</dbReference>
<sequence length="792" mass="88587">MEKLKSLVPDSLKRMVAESTPDSLPRTCSSLLNFFSDMELFHQMVRDLTDPERAFCGKNKDAALELKQKGNQCFLNEDYGSALTCYSEALRLAPVDVDDMDKNLVAALYVNRASVLHKLDLLMEGRRDCNRALQISPSYAKAWYRRGKMNASLGNFEDAVHDLNIAKNLELSFGGQRQIESELRIITDMFERTESSLVQHKENELDLLDEPDQIKLKCVITPNKGRGMVAPSDIPPASLVHAEEPYALLQIISKHCRETHCHYCLNDLPPDKVSCTSCSIPLYCSQRCQIRAGGQMLRNHPVKHGIQGNISHNLDTYISEITLGNDSESDVDIPEHKHECQGVHWPTVFPSEIALAGRALIKSLAERSPVANFVDMLNLSQNYPQIHPESKLELHIYSIILLYCLQHSSRTELLLNGASIAQIVILISQIRVNSMTIFRMKSADVNGPLHQFGKFSHSEVSLTSNVEQVKVGQAIYRVGSLFNHSCQPNIGAYFVSRSLFIRTTEFVAVGCPLELSYGPQAGQWDCKDRLKFLKDEYSFRCECRACAEVNLSDLVLNAFHCVSPNCPGIVLDSCVVNCEKQKTRHVQSATGISTLEPFMQVDMLKCLPSNGSLRIDPGFCLKCDSYCDLESSFAAVNRAWISITRLKDTMVSGEISTTVLTAALNSLCLLRSTLHAYNKRISELKDAATIRSCCKVEDNLAEAFCLVGELQLALDHCKASIEILEKLYGPNHIVIGYELVKLSSIQLSMGDRTAVKNINRVSEIFSRYYGSHADKMFPYLQPLQGKLTKLVQ</sequence>
<dbReference type="InterPro" id="IPR011990">
    <property type="entry name" value="TPR-like_helical_dom_sf"/>
</dbReference>
<feature type="domain" description="SET" evidence="1">
    <location>
        <begin position="212"/>
        <end position="518"/>
    </location>
</feature>
<dbReference type="SMART" id="SM00028">
    <property type="entry name" value="TPR"/>
    <property type="match status" value="4"/>
</dbReference>
<evidence type="ECO:0000313" key="2">
    <source>
        <dbReference type="Proteomes" id="UP000235220"/>
    </source>
</evidence>
<protein>
    <submittedName>
        <fullName evidence="3">SET and MYND domain-containing protein 4 isoform X1</fullName>
    </submittedName>
</protein>
<proteinExistence type="predicted"/>
<dbReference type="RefSeq" id="XP_035548428.1">
    <property type="nucleotide sequence ID" value="XM_035692535.1"/>
</dbReference>
<evidence type="ECO:0000313" key="3">
    <source>
        <dbReference type="RefSeq" id="XP_035548428.1"/>
    </source>
</evidence>
<keyword evidence="2" id="KW-1185">Reference proteome</keyword>